<dbReference type="InterPro" id="IPR031327">
    <property type="entry name" value="MCM"/>
</dbReference>
<evidence type="ECO:0000313" key="4">
    <source>
        <dbReference type="Proteomes" id="UP001439008"/>
    </source>
</evidence>
<gene>
    <name evidence="3" type="primary">MCM6_2</name>
    <name evidence="3" type="ORF">MHBO_000267</name>
</gene>
<dbReference type="Gene3D" id="3.40.50.300">
    <property type="entry name" value="P-loop containing nucleotide triphosphate hydrolases"/>
    <property type="match status" value="1"/>
</dbReference>
<protein>
    <submittedName>
        <fullName evidence="3">MCM DNA helicase complex subunit mcm6</fullName>
        <ecNumber evidence="3">3.6.4.12</ecNumber>
    </submittedName>
</protein>
<feature type="region of interest" description="Disordered" evidence="1">
    <location>
        <begin position="127"/>
        <end position="147"/>
    </location>
</feature>
<feature type="domain" description="MCM AAA-lid" evidence="2">
    <location>
        <begin position="46"/>
        <end position="115"/>
    </location>
</feature>
<dbReference type="EMBL" id="JBDODL010000036">
    <property type="protein sequence ID" value="MES1918280.1"/>
    <property type="molecule type" value="Genomic_DNA"/>
</dbReference>
<name>A0ABV2AF27_9EUKA</name>
<feature type="region of interest" description="Disordered" evidence="1">
    <location>
        <begin position="183"/>
        <end position="206"/>
    </location>
</feature>
<dbReference type="InterPro" id="IPR041562">
    <property type="entry name" value="MCM_lid"/>
</dbReference>
<dbReference type="GO" id="GO:0016787">
    <property type="term" value="F:hydrolase activity"/>
    <property type="evidence" value="ECO:0007669"/>
    <property type="project" value="UniProtKB-KW"/>
</dbReference>
<dbReference type="Pfam" id="PF17855">
    <property type="entry name" value="MCM_lid"/>
    <property type="match status" value="1"/>
</dbReference>
<dbReference type="PANTHER" id="PTHR11630">
    <property type="entry name" value="DNA REPLICATION LICENSING FACTOR MCM FAMILY MEMBER"/>
    <property type="match status" value="1"/>
</dbReference>
<keyword evidence="4" id="KW-1185">Reference proteome</keyword>
<organism evidence="3 4">
    <name type="scientific">Bonamia ostreae</name>
    <dbReference type="NCBI Taxonomy" id="126728"/>
    <lineage>
        <taxon>Eukaryota</taxon>
        <taxon>Sar</taxon>
        <taxon>Rhizaria</taxon>
        <taxon>Endomyxa</taxon>
        <taxon>Ascetosporea</taxon>
        <taxon>Haplosporida</taxon>
        <taxon>Bonamia</taxon>
    </lineage>
</organism>
<evidence type="ECO:0000256" key="1">
    <source>
        <dbReference type="SAM" id="MobiDB-lite"/>
    </source>
</evidence>
<keyword evidence="3" id="KW-0547">Nucleotide-binding</keyword>
<sequence length="235" mass="26190">MSRFDLFFVVTDTCDDDSDYGMARHILARHRGAPAALSAPYGPAALANYIRYARSIRPAFPSAAMKLVVQSYCALRQSDSGGAKAAYRITVRQLESLIRLSEALARAELKDKVANAIEGAGEACPRGGEAAAQVDHPGAFRRRGAGRGRRRHLHERFCFHAKWQGARCPSSSSRRSRICWSTTSGERRNWPQSGEGSPSRSWWSGTWSTKRTRAIWAGRTRSRRRWRPPEPLSTG</sequence>
<dbReference type="PANTHER" id="PTHR11630:SF43">
    <property type="entry name" value="DNA REPLICATION LICENSING FACTOR MCM6"/>
    <property type="match status" value="1"/>
</dbReference>
<keyword evidence="3" id="KW-0378">Hydrolase</keyword>
<comment type="caution">
    <text evidence="3">The sequence shown here is derived from an EMBL/GenBank/DDBJ whole genome shotgun (WGS) entry which is preliminary data.</text>
</comment>
<dbReference type="GO" id="GO:0003678">
    <property type="term" value="F:DNA helicase activity"/>
    <property type="evidence" value="ECO:0007669"/>
    <property type="project" value="UniProtKB-EC"/>
</dbReference>
<keyword evidence="3" id="KW-0067">ATP-binding</keyword>
<dbReference type="EC" id="3.6.4.12" evidence="3"/>
<dbReference type="InterPro" id="IPR027417">
    <property type="entry name" value="P-loop_NTPase"/>
</dbReference>
<proteinExistence type="predicted"/>
<dbReference type="Proteomes" id="UP001439008">
    <property type="component" value="Unassembled WGS sequence"/>
</dbReference>
<accession>A0ABV2AF27</accession>
<evidence type="ECO:0000313" key="3">
    <source>
        <dbReference type="EMBL" id="MES1918280.1"/>
    </source>
</evidence>
<keyword evidence="3" id="KW-0347">Helicase</keyword>
<evidence type="ECO:0000259" key="2">
    <source>
        <dbReference type="Pfam" id="PF17855"/>
    </source>
</evidence>
<reference evidence="3 4" key="1">
    <citation type="journal article" date="2024" name="BMC Biol.">
        <title>Comparative genomics of Ascetosporea gives new insight into the evolutionary basis for animal parasitism in Rhizaria.</title>
        <authorList>
            <person name="Hiltunen Thoren M."/>
            <person name="Onut-Brannstrom I."/>
            <person name="Alfjorden A."/>
            <person name="Peckova H."/>
            <person name="Swords F."/>
            <person name="Hooper C."/>
            <person name="Holzer A.S."/>
            <person name="Bass D."/>
            <person name="Burki F."/>
        </authorList>
    </citation>
    <scope>NUCLEOTIDE SEQUENCE [LARGE SCALE GENOMIC DNA]</scope>
    <source>
        <strain evidence="3">20-A016</strain>
    </source>
</reference>